<dbReference type="CDD" id="cd06171">
    <property type="entry name" value="Sigma70_r4"/>
    <property type="match status" value="1"/>
</dbReference>
<dbReference type="Gene3D" id="1.10.10.10">
    <property type="entry name" value="Winged helix-like DNA-binding domain superfamily/Winged helix DNA-binding domain"/>
    <property type="match status" value="1"/>
</dbReference>
<keyword evidence="5 6" id="KW-0804">Transcription</keyword>
<dbReference type="PANTHER" id="PTHR43133">
    <property type="entry name" value="RNA POLYMERASE ECF-TYPE SIGMA FACTO"/>
    <property type="match status" value="1"/>
</dbReference>
<dbReference type="Pfam" id="PF08281">
    <property type="entry name" value="Sigma70_r4_2"/>
    <property type="match status" value="1"/>
</dbReference>
<protein>
    <recommendedName>
        <fullName evidence="6">RNA polymerase sigma factor</fullName>
    </recommendedName>
</protein>
<dbReference type="Pfam" id="PF04542">
    <property type="entry name" value="Sigma70_r2"/>
    <property type="match status" value="1"/>
</dbReference>
<dbReference type="EMBL" id="VIWT01000001">
    <property type="protein sequence ID" value="TWF99361.1"/>
    <property type="molecule type" value="Genomic_DNA"/>
</dbReference>
<organism evidence="9 10">
    <name type="scientific">Kitasatospora viridis</name>
    <dbReference type="NCBI Taxonomy" id="281105"/>
    <lineage>
        <taxon>Bacteria</taxon>
        <taxon>Bacillati</taxon>
        <taxon>Actinomycetota</taxon>
        <taxon>Actinomycetes</taxon>
        <taxon>Kitasatosporales</taxon>
        <taxon>Streptomycetaceae</taxon>
        <taxon>Kitasatospora</taxon>
    </lineage>
</organism>
<keyword evidence="4 6" id="KW-0238">DNA-binding</keyword>
<dbReference type="SUPFAM" id="SSF88659">
    <property type="entry name" value="Sigma3 and sigma4 domains of RNA polymerase sigma factors"/>
    <property type="match status" value="1"/>
</dbReference>
<evidence type="ECO:0000313" key="10">
    <source>
        <dbReference type="Proteomes" id="UP000317940"/>
    </source>
</evidence>
<evidence type="ECO:0000259" key="7">
    <source>
        <dbReference type="Pfam" id="PF04542"/>
    </source>
</evidence>
<dbReference type="InterPro" id="IPR013324">
    <property type="entry name" value="RNA_pol_sigma_r3/r4-like"/>
</dbReference>
<dbReference type="PANTHER" id="PTHR43133:SF50">
    <property type="entry name" value="ECF RNA POLYMERASE SIGMA FACTOR SIGM"/>
    <property type="match status" value="1"/>
</dbReference>
<evidence type="ECO:0000256" key="2">
    <source>
        <dbReference type="ARBA" id="ARBA00023015"/>
    </source>
</evidence>
<comment type="similarity">
    <text evidence="1 6">Belongs to the sigma-70 factor family. ECF subfamily.</text>
</comment>
<proteinExistence type="inferred from homology"/>
<reference evidence="9 10" key="1">
    <citation type="submission" date="2019-06" db="EMBL/GenBank/DDBJ databases">
        <title>Sequencing the genomes of 1000 actinobacteria strains.</title>
        <authorList>
            <person name="Klenk H.-P."/>
        </authorList>
    </citation>
    <scope>NUCLEOTIDE SEQUENCE [LARGE SCALE GENOMIC DNA]</scope>
    <source>
        <strain evidence="9 10">DSM 44826</strain>
    </source>
</reference>
<dbReference type="InterPro" id="IPR007627">
    <property type="entry name" value="RNA_pol_sigma70_r2"/>
</dbReference>
<dbReference type="OrthoDB" id="3678480at2"/>
<keyword evidence="2 6" id="KW-0805">Transcription regulation</keyword>
<sequence>MGSYDEEAEFSAFVQGRWNGLVRTAYLLTGNRHDAEDLAQTALAKAYASWRRVRSSTSPDAYLRRILVTSNIDRFRKRRLTEYPTGDLLEPSGPHPADASAQVDQRQVLFAVLATLPARQRAVVVLRYWEDLAEAQVADALGCSIGTVKSQAAKGLAKLRAHPGLTDLSPMATTDPRSKVPA</sequence>
<dbReference type="Proteomes" id="UP000317940">
    <property type="component" value="Unassembled WGS sequence"/>
</dbReference>
<evidence type="ECO:0000256" key="1">
    <source>
        <dbReference type="ARBA" id="ARBA00010641"/>
    </source>
</evidence>
<dbReference type="SUPFAM" id="SSF88946">
    <property type="entry name" value="Sigma2 domain of RNA polymerase sigma factors"/>
    <property type="match status" value="1"/>
</dbReference>
<dbReference type="NCBIfam" id="TIGR02937">
    <property type="entry name" value="sigma70-ECF"/>
    <property type="match status" value="1"/>
</dbReference>
<dbReference type="NCBIfam" id="TIGR02983">
    <property type="entry name" value="SigE-fam_strep"/>
    <property type="match status" value="1"/>
</dbReference>
<dbReference type="InterPro" id="IPR014284">
    <property type="entry name" value="RNA_pol_sigma-70_dom"/>
</dbReference>
<dbReference type="InterPro" id="IPR000838">
    <property type="entry name" value="RNA_pol_sigma70_ECF_CS"/>
</dbReference>
<evidence type="ECO:0000256" key="4">
    <source>
        <dbReference type="ARBA" id="ARBA00023125"/>
    </source>
</evidence>
<dbReference type="InterPro" id="IPR014325">
    <property type="entry name" value="RNA_pol_sigma-E_actinobac"/>
</dbReference>
<dbReference type="InterPro" id="IPR036388">
    <property type="entry name" value="WH-like_DNA-bd_sf"/>
</dbReference>
<dbReference type="Gene3D" id="1.10.1740.10">
    <property type="match status" value="1"/>
</dbReference>
<dbReference type="GO" id="GO:0016987">
    <property type="term" value="F:sigma factor activity"/>
    <property type="evidence" value="ECO:0007669"/>
    <property type="project" value="UniProtKB-KW"/>
</dbReference>
<evidence type="ECO:0000256" key="3">
    <source>
        <dbReference type="ARBA" id="ARBA00023082"/>
    </source>
</evidence>
<keyword evidence="3 6" id="KW-0731">Sigma factor</keyword>
<feature type="domain" description="RNA polymerase sigma factor 70 region 4 type 2" evidence="8">
    <location>
        <begin position="109"/>
        <end position="159"/>
    </location>
</feature>
<dbReference type="GO" id="GO:0003677">
    <property type="term" value="F:DNA binding"/>
    <property type="evidence" value="ECO:0007669"/>
    <property type="project" value="UniProtKB-KW"/>
</dbReference>
<evidence type="ECO:0000259" key="8">
    <source>
        <dbReference type="Pfam" id="PF08281"/>
    </source>
</evidence>
<gene>
    <name evidence="9" type="ORF">FHX73_113204</name>
</gene>
<dbReference type="GO" id="GO:0006352">
    <property type="term" value="P:DNA-templated transcription initiation"/>
    <property type="evidence" value="ECO:0007669"/>
    <property type="project" value="InterPro"/>
</dbReference>
<dbReference type="InterPro" id="IPR013325">
    <property type="entry name" value="RNA_pol_sigma_r2"/>
</dbReference>
<evidence type="ECO:0000256" key="5">
    <source>
        <dbReference type="ARBA" id="ARBA00023163"/>
    </source>
</evidence>
<evidence type="ECO:0000313" key="9">
    <source>
        <dbReference type="EMBL" id="TWF99361.1"/>
    </source>
</evidence>
<keyword evidence="10" id="KW-1185">Reference proteome</keyword>
<dbReference type="InterPro" id="IPR013249">
    <property type="entry name" value="RNA_pol_sigma70_r4_t2"/>
</dbReference>
<name>A0A561UJ14_9ACTN</name>
<feature type="domain" description="RNA polymerase sigma-70 region 2" evidence="7">
    <location>
        <begin position="21"/>
        <end position="79"/>
    </location>
</feature>
<comment type="caution">
    <text evidence="9">The sequence shown here is derived from an EMBL/GenBank/DDBJ whole genome shotgun (WGS) entry which is preliminary data.</text>
</comment>
<dbReference type="PROSITE" id="PS01063">
    <property type="entry name" value="SIGMA70_ECF"/>
    <property type="match status" value="1"/>
</dbReference>
<dbReference type="InterPro" id="IPR039425">
    <property type="entry name" value="RNA_pol_sigma-70-like"/>
</dbReference>
<accession>A0A561UJ14</accession>
<dbReference type="RefSeq" id="WP_145905640.1">
    <property type="nucleotide sequence ID" value="NZ_BAAAMZ010000015.1"/>
</dbReference>
<evidence type="ECO:0000256" key="6">
    <source>
        <dbReference type="RuleBase" id="RU000716"/>
    </source>
</evidence>
<dbReference type="GO" id="GO:0006950">
    <property type="term" value="P:response to stress"/>
    <property type="evidence" value="ECO:0007669"/>
    <property type="project" value="UniProtKB-ARBA"/>
</dbReference>
<dbReference type="AlphaFoldDB" id="A0A561UJ14"/>